<sequence>MAKFTLLFSQGKTPQYMAALSDLIAQREALDKAIAEAKEQSRAEGFAKVKSVLEEYDLTVNDVITKFGSSAKAIASPSAGASPKSKVAAKYIDKTTGAQWSGRGLKPKWLKAAIDAGAKLEDFAV</sequence>
<comment type="subcellular location">
    <subcellularLocation>
        <location evidence="1">Cytoplasm</location>
        <location evidence="1">Nucleoid</location>
    </subcellularLocation>
</comment>
<dbReference type="InterPro" id="IPR037150">
    <property type="entry name" value="H-NS_C_dom_sf"/>
</dbReference>
<keyword evidence="7" id="KW-1185">Reference proteome</keyword>
<dbReference type="Pfam" id="PF00816">
    <property type="entry name" value="Histone_HNS"/>
    <property type="match status" value="1"/>
</dbReference>
<evidence type="ECO:0000313" key="7">
    <source>
        <dbReference type="Proteomes" id="UP001221189"/>
    </source>
</evidence>
<dbReference type="PANTHER" id="PTHR38097">
    <property type="match status" value="1"/>
</dbReference>
<dbReference type="EMBL" id="JAQQXT010000012">
    <property type="protein sequence ID" value="MDC8773552.1"/>
    <property type="molecule type" value="Genomic_DNA"/>
</dbReference>
<evidence type="ECO:0000313" key="6">
    <source>
        <dbReference type="EMBL" id="MDC8773552.1"/>
    </source>
</evidence>
<comment type="caution">
    <text evidence="6">The sequence shown here is derived from an EMBL/GenBank/DDBJ whole genome shotgun (WGS) entry which is preliminary data.</text>
</comment>
<comment type="similarity">
    <text evidence="2">Belongs to the histone-like protein H-NS family.</text>
</comment>
<organism evidence="6 7">
    <name type="scientific">Roseateles albus</name>
    <dbReference type="NCBI Taxonomy" id="2987525"/>
    <lineage>
        <taxon>Bacteria</taxon>
        <taxon>Pseudomonadati</taxon>
        <taxon>Pseudomonadota</taxon>
        <taxon>Betaproteobacteria</taxon>
        <taxon>Burkholderiales</taxon>
        <taxon>Sphaerotilaceae</taxon>
        <taxon>Roseateles</taxon>
    </lineage>
</organism>
<dbReference type="RefSeq" id="WP_273601728.1">
    <property type="nucleotide sequence ID" value="NZ_JAQQXT010000012.1"/>
</dbReference>
<gene>
    <name evidence="6" type="ORF">PRZ03_18400</name>
</gene>
<dbReference type="Proteomes" id="UP001221189">
    <property type="component" value="Unassembled WGS sequence"/>
</dbReference>
<dbReference type="SUPFAM" id="SSF81273">
    <property type="entry name" value="H-NS histone-like proteins"/>
    <property type="match status" value="1"/>
</dbReference>
<keyword evidence="4" id="KW-0238">DNA-binding</keyword>
<dbReference type="Gene3D" id="4.10.430.10">
    <property type="entry name" value="Histone-like protein H-NS, C-terminal domain"/>
    <property type="match status" value="1"/>
</dbReference>
<proteinExistence type="inferred from homology"/>
<keyword evidence="3" id="KW-0963">Cytoplasm</keyword>
<evidence type="ECO:0000256" key="4">
    <source>
        <dbReference type="ARBA" id="ARBA00023125"/>
    </source>
</evidence>
<evidence type="ECO:0000256" key="2">
    <source>
        <dbReference type="ARBA" id="ARBA00010610"/>
    </source>
</evidence>
<feature type="domain" description="DNA-binding protein H-NS-like C-terminal" evidence="5">
    <location>
        <begin position="81"/>
        <end position="125"/>
    </location>
</feature>
<reference evidence="6 7" key="1">
    <citation type="submission" date="2022-10" db="EMBL/GenBank/DDBJ databases">
        <title>Paucibacter sp. hw1 Genome sequencing.</title>
        <authorList>
            <person name="Park S."/>
        </authorList>
    </citation>
    <scope>NUCLEOTIDE SEQUENCE [LARGE SCALE GENOMIC DNA]</scope>
    <source>
        <strain evidence="7">hw1</strain>
    </source>
</reference>
<dbReference type="SMART" id="SM00528">
    <property type="entry name" value="HNS"/>
    <property type="match status" value="1"/>
</dbReference>
<evidence type="ECO:0000256" key="3">
    <source>
        <dbReference type="ARBA" id="ARBA00022490"/>
    </source>
</evidence>
<protein>
    <submittedName>
        <fullName evidence="6">H-NS histone family protein</fullName>
    </submittedName>
</protein>
<dbReference type="PANTHER" id="PTHR38097:SF2">
    <property type="entry name" value="DNA-BINDING PROTEIN STPA"/>
    <property type="match status" value="1"/>
</dbReference>
<name>A0ABT5KJI1_9BURK</name>
<dbReference type="InterPro" id="IPR027444">
    <property type="entry name" value="H-NS_C_dom"/>
</dbReference>
<evidence type="ECO:0000256" key="1">
    <source>
        <dbReference type="ARBA" id="ARBA00004453"/>
    </source>
</evidence>
<evidence type="ECO:0000259" key="5">
    <source>
        <dbReference type="SMART" id="SM00528"/>
    </source>
</evidence>
<accession>A0ABT5KJI1</accession>